<gene>
    <name evidence="2" type="ORF">OQ287_07535</name>
</gene>
<sequence>MTTAPIERLLKAAHDAELERLAHLSDTCLLVGDTCRLVHALQRERGASSIYLGSHGQRFVHQRRQRIEESVQAGELLNERLSQWALPEHAPSSAFRHAGPGLMRRTAAVWQGMNALPGLRTRIDTLDVTVDDTLRLYNRLISTLLSVVFEAADTADNPVIARALVSLFHFIQGKELAGQERACTAFGFTQGTFDADLQHTLTQLIDAQQRCLETFTEFATPAQQALWQQAGSPPMNEALEWLRQLAHHGTPLPAGLQDPGEQWYALATQRIDGMKRVEDQLVADLHQCCHEQLQSCRDTPFDASAHLNDLPEEPGSPLPSMDSDAATASLATSTMGFHLGCGLVGLVQAQNSRLAKLSDELEHTRRHLRERKLIERAKGLLMAHEALSEEAAYRLLRKTAMDQGKPLVAVARAVMDLMVDRPAP</sequence>
<dbReference type="InterPro" id="IPR036388">
    <property type="entry name" value="WH-like_DNA-bd_sf"/>
</dbReference>
<proteinExistence type="predicted"/>
<evidence type="ECO:0000313" key="3">
    <source>
        <dbReference type="Proteomes" id="UP001165678"/>
    </source>
</evidence>
<dbReference type="SMART" id="SM01012">
    <property type="entry name" value="ANTAR"/>
    <property type="match status" value="1"/>
</dbReference>
<dbReference type="Proteomes" id="UP001165678">
    <property type="component" value="Unassembled WGS sequence"/>
</dbReference>
<dbReference type="InterPro" id="IPR005561">
    <property type="entry name" value="ANTAR"/>
</dbReference>
<comment type="caution">
    <text evidence="2">The sequence shown here is derived from an EMBL/GenBank/DDBJ whole genome shotgun (WGS) entry which is preliminary data.</text>
</comment>
<evidence type="ECO:0000259" key="1">
    <source>
        <dbReference type="PROSITE" id="PS50921"/>
    </source>
</evidence>
<dbReference type="RefSeq" id="WP_265896057.1">
    <property type="nucleotide sequence ID" value="NZ_JAPIVE010000002.1"/>
</dbReference>
<feature type="domain" description="ANTAR" evidence="1">
    <location>
        <begin position="354"/>
        <end position="415"/>
    </location>
</feature>
<protein>
    <submittedName>
        <fullName evidence="2">Nitrate- and nitrite sensing domain-containing protein</fullName>
    </submittedName>
</protein>
<dbReference type="Pfam" id="PF03861">
    <property type="entry name" value="ANTAR"/>
    <property type="match status" value="1"/>
</dbReference>
<keyword evidence="3" id="KW-1185">Reference proteome</keyword>
<dbReference type="GO" id="GO:0003723">
    <property type="term" value="F:RNA binding"/>
    <property type="evidence" value="ECO:0007669"/>
    <property type="project" value="InterPro"/>
</dbReference>
<evidence type="ECO:0000313" key="2">
    <source>
        <dbReference type="EMBL" id="MCX2524087.1"/>
    </source>
</evidence>
<organism evidence="2 3">
    <name type="scientific">Larsenimonas rhizosphaerae</name>
    <dbReference type="NCBI Taxonomy" id="2944682"/>
    <lineage>
        <taxon>Bacteria</taxon>
        <taxon>Pseudomonadati</taxon>
        <taxon>Pseudomonadota</taxon>
        <taxon>Gammaproteobacteria</taxon>
        <taxon>Oceanospirillales</taxon>
        <taxon>Halomonadaceae</taxon>
        <taxon>Larsenimonas</taxon>
    </lineage>
</organism>
<dbReference type="InterPro" id="IPR011006">
    <property type="entry name" value="CheY-like_superfamily"/>
</dbReference>
<dbReference type="AlphaFoldDB" id="A0AA41ZF15"/>
<dbReference type="Pfam" id="PF08376">
    <property type="entry name" value="NIT"/>
    <property type="match status" value="1"/>
</dbReference>
<dbReference type="SUPFAM" id="SSF52172">
    <property type="entry name" value="CheY-like"/>
    <property type="match status" value="1"/>
</dbReference>
<accession>A0AA41ZF15</accession>
<dbReference type="EMBL" id="JAPIVE010000002">
    <property type="protein sequence ID" value="MCX2524087.1"/>
    <property type="molecule type" value="Genomic_DNA"/>
</dbReference>
<name>A0AA41ZF15_9GAMM</name>
<dbReference type="InterPro" id="IPR013587">
    <property type="entry name" value="Nitrate/nitrite_sensing"/>
</dbReference>
<dbReference type="PROSITE" id="PS50921">
    <property type="entry name" value="ANTAR"/>
    <property type="match status" value="1"/>
</dbReference>
<dbReference type="Gene3D" id="1.10.10.10">
    <property type="entry name" value="Winged helix-like DNA-binding domain superfamily/Winged helix DNA-binding domain"/>
    <property type="match status" value="1"/>
</dbReference>
<reference evidence="2" key="1">
    <citation type="submission" date="2022-11" db="EMBL/GenBank/DDBJ databases">
        <title>Larsenimonas rhizosphaerae sp. nov., isolated from a tidal mudflat.</title>
        <authorList>
            <person name="Lee S.D."/>
            <person name="Kim I.S."/>
        </authorList>
    </citation>
    <scope>NUCLEOTIDE SEQUENCE</scope>
    <source>
        <strain evidence="2">GH2-1</strain>
    </source>
</reference>